<dbReference type="Proteomes" id="UP000196239">
    <property type="component" value="Chromosome 1"/>
</dbReference>
<dbReference type="EMBL" id="LN890280">
    <property type="protein sequence ID" value="CUR52803.1"/>
    <property type="molecule type" value="Genomic_DNA"/>
</dbReference>
<name>A0A128A622_9ARCH</name>
<dbReference type="GO" id="GO:0006508">
    <property type="term" value="P:proteolysis"/>
    <property type="evidence" value="ECO:0007669"/>
    <property type="project" value="UniProtKB-KW"/>
</dbReference>
<evidence type="ECO:0000313" key="2">
    <source>
        <dbReference type="Proteomes" id="UP000196239"/>
    </source>
</evidence>
<protein>
    <submittedName>
        <fullName evidence="1">ATP-dependent Lon protease</fullName>
    </submittedName>
</protein>
<keyword evidence="1" id="KW-0378">Hydrolase</keyword>
<keyword evidence="1" id="KW-0645">Protease</keyword>
<gene>
    <name evidence="1" type="ORF">NDEV_2041</name>
</gene>
<proteinExistence type="predicted"/>
<organism evidence="1 2">
    <name type="scientific">Nitrosotalea devaniterrae</name>
    <dbReference type="NCBI Taxonomy" id="1078905"/>
    <lineage>
        <taxon>Archaea</taxon>
        <taxon>Nitrososphaerota</taxon>
        <taxon>Nitrososphaeria</taxon>
        <taxon>Nitrosotaleales</taxon>
        <taxon>Nitrosotaleaceae</taxon>
        <taxon>Nitrosotalea</taxon>
    </lineage>
</organism>
<keyword evidence="2" id="KW-1185">Reference proteome</keyword>
<reference evidence="2" key="1">
    <citation type="submission" date="2015-10" db="EMBL/GenBank/DDBJ databases">
        <authorList>
            <person name="Lehtovirta-Morley L.E."/>
            <person name="Vieille C."/>
        </authorList>
    </citation>
    <scope>NUCLEOTIDE SEQUENCE [LARGE SCALE GENOMIC DNA]</scope>
</reference>
<dbReference type="AlphaFoldDB" id="A0A128A622"/>
<sequence length="88" mass="10154">MTSKKAVQIVEMLLEIKTRHKQNLEKPENDWGIDVVGRLVQREITSLSNEISWLGALKKEIAPPCKHPKKMQDMCEGQKYCMNCNLDL</sequence>
<evidence type="ECO:0000313" key="1">
    <source>
        <dbReference type="EMBL" id="CUR52803.1"/>
    </source>
</evidence>
<accession>A0A128A622</accession>
<dbReference type="GO" id="GO:0008233">
    <property type="term" value="F:peptidase activity"/>
    <property type="evidence" value="ECO:0007669"/>
    <property type="project" value="UniProtKB-KW"/>
</dbReference>
<dbReference type="KEGG" id="ndv:NDEV_2041"/>